<accession>A0A7S3L5P5</accession>
<proteinExistence type="predicted"/>
<evidence type="ECO:0000313" key="2">
    <source>
        <dbReference type="EMBL" id="CAE0411585.1"/>
    </source>
</evidence>
<feature type="chain" id="PRO_5031510273" evidence="1">
    <location>
        <begin position="20"/>
        <end position="331"/>
    </location>
</feature>
<reference evidence="2" key="1">
    <citation type="submission" date="2021-01" db="EMBL/GenBank/DDBJ databases">
        <authorList>
            <person name="Corre E."/>
            <person name="Pelletier E."/>
            <person name="Niang G."/>
            <person name="Scheremetjew M."/>
            <person name="Finn R."/>
            <person name="Kale V."/>
            <person name="Holt S."/>
            <person name="Cochrane G."/>
            <person name="Meng A."/>
            <person name="Brown T."/>
            <person name="Cohen L."/>
        </authorList>
    </citation>
    <scope>NUCLEOTIDE SEQUENCE</scope>
    <source>
        <strain evidence="2">CCMP127</strain>
    </source>
</reference>
<name>A0A7S3L5P5_9STRA</name>
<feature type="signal peptide" evidence="1">
    <location>
        <begin position="1"/>
        <end position="19"/>
    </location>
</feature>
<keyword evidence="1" id="KW-0732">Signal</keyword>
<evidence type="ECO:0000256" key="1">
    <source>
        <dbReference type="SAM" id="SignalP"/>
    </source>
</evidence>
<dbReference type="EMBL" id="HBIM01010640">
    <property type="protein sequence ID" value="CAE0411585.1"/>
    <property type="molecule type" value="Transcribed_RNA"/>
</dbReference>
<sequence>MIVSRLAPITLSLFFCVEGRRYLGKNNVNVCHIPPGNEANYHMISVSPAAAHKHVENHGDLYGTCLENCDEICDLLHGNVRNEDEFECAGKGILVEDPLKGQELADLDTTFWEVFCDGYGNLCDTTTAPSAFDVGADGTTLLDWATQNYIGYEGGPGVGPDDVFTKWAYFGNGDGFEISFLLKNLQEGRYHATLSQLNGDPDICTSRYTIGVWDATFGVWGGSDSGTLPSEDHYDMGGFDANEEAYFTIRVKEDKVTILRNCEATTVTEVAAQSGLPYFFYFGFAGSGTYRVRDFKLKVFSKDNFISCPSNVDVPAGWETYPCITECMEPL</sequence>
<dbReference type="AlphaFoldDB" id="A0A7S3L5P5"/>
<gene>
    <name evidence="2" type="ORF">ACOF00016_LOCUS8894</name>
</gene>
<protein>
    <submittedName>
        <fullName evidence="2">Uncharacterized protein</fullName>
    </submittedName>
</protein>
<organism evidence="2">
    <name type="scientific">Amphora coffeiformis</name>
    <dbReference type="NCBI Taxonomy" id="265554"/>
    <lineage>
        <taxon>Eukaryota</taxon>
        <taxon>Sar</taxon>
        <taxon>Stramenopiles</taxon>
        <taxon>Ochrophyta</taxon>
        <taxon>Bacillariophyta</taxon>
        <taxon>Bacillariophyceae</taxon>
        <taxon>Bacillariophycidae</taxon>
        <taxon>Thalassiophysales</taxon>
        <taxon>Catenulaceae</taxon>
        <taxon>Amphora</taxon>
    </lineage>
</organism>